<dbReference type="InterPro" id="IPR033734">
    <property type="entry name" value="Jacalin-like_lectin_dom_plant"/>
</dbReference>
<proteinExistence type="evidence at transcript level"/>
<dbReference type="SMART" id="SM00915">
    <property type="entry name" value="Jacalin"/>
    <property type="match status" value="1"/>
</dbReference>
<evidence type="ECO:0000259" key="2">
    <source>
        <dbReference type="PROSITE" id="PS51752"/>
    </source>
</evidence>
<dbReference type="SUPFAM" id="SSF51101">
    <property type="entry name" value="Mannose-binding lectins"/>
    <property type="match status" value="1"/>
</dbReference>
<dbReference type="Gene3D" id="2.100.10.30">
    <property type="entry name" value="Jacalin-like lectin domain"/>
    <property type="match status" value="1"/>
</dbReference>
<name>A9NR04_PICSI</name>
<organism evidence="3">
    <name type="scientific">Picea sitchensis</name>
    <name type="common">Sitka spruce</name>
    <name type="synonym">Pinus sitchensis</name>
    <dbReference type="NCBI Taxonomy" id="3332"/>
    <lineage>
        <taxon>Eukaryota</taxon>
        <taxon>Viridiplantae</taxon>
        <taxon>Streptophyta</taxon>
        <taxon>Embryophyta</taxon>
        <taxon>Tracheophyta</taxon>
        <taxon>Spermatophyta</taxon>
        <taxon>Pinopsida</taxon>
        <taxon>Pinidae</taxon>
        <taxon>Conifers I</taxon>
        <taxon>Pinales</taxon>
        <taxon>Pinaceae</taxon>
        <taxon>Picea</taxon>
    </lineage>
</organism>
<accession>A9NR04</accession>
<dbReference type="PANTHER" id="PTHR47293:SF43">
    <property type="entry name" value="PENTATRICOPEPTIDE REPEAT-CONTAINING PROTEIN DWY1, CHLOROPLASTIC"/>
    <property type="match status" value="1"/>
</dbReference>
<dbReference type="InterPro" id="IPR036404">
    <property type="entry name" value="Jacalin-like_lectin_dom_sf"/>
</dbReference>
<dbReference type="GO" id="GO:0030246">
    <property type="term" value="F:carbohydrate binding"/>
    <property type="evidence" value="ECO:0007669"/>
    <property type="project" value="UniProtKB-KW"/>
</dbReference>
<dbReference type="AlphaFoldDB" id="A9NR04"/>
<protein>
    <recommendedName>
        <fullName evidence="2">Jacalin-type lectin domain-containing protein</fullName>
    </recommendedName>
</protein>
<dbReference type="EMBL" id="EF083730">
    <property type="protein sequence ID" value="ABK23065.1"/>
    <property type="molecule type" value="mRNA"/>
</dbReference>
<keyword evidence="1" id="KW-0430">Lectin</keyword>
<reference evidence="3" key="1">
    <citation type="journal article" date="2008" name="BMC Genomics">
        <title>A conifer genomics resource of 200,000 spruce (Picea spp.) ESTs and 6,464 high-quality, sequence-finished full-length cDNAs for Sitka spruce (Picea sitchensis).</title>
        <authorList>
            <person name="Ralph S.G."/>
            <person name="Chun H.J."/>
            <person name="Kolosova N."/>
            <person name="Cooper D."/>
            <person name="Oddy C."/>
            <person name="Ritland C.E."/>
            <person name="Kirkpatrick R."/>
            <person name="Moore R."/>
            <person name="Barber S."/>
            <person name="Holt R.A."/>
            <person name="Jones S.J."/>
            <person name="Marra M.A."/>
            <person name="Douglas C.J."/>
            <person name="Ritland K."/>
            <person name="Bohlmann J."/>
        </authorList>
    </citation>
    <scope>NUCLEOTIDE SEQUENCE</scope>
    <source>
        <tissue evidence="3">Bark</tissue>
    </source>
</reference>
<dbReference type="OMA" id="GRKWNDG"/>
<dbReference type="PROSITE" id="PS51752">
    <property type="entry name" value="JACALIN_LECTIN"/>
    <property type="match status" value="1"/>
</dbReference>
<dbReference type="Pfam" id="PF01419">
    <property type="entry name" value="Jacalin"/>
    <property type="match status" value="1"/>
</dbReference>
<evidence type="ECO:0000256" key="1">
    <source>
        <dbReference type="ARBA" id="ARBA00022734"/>
    </source>
</evidence>
<sequence length="152" mass="16745">MASYYASNYHGNDLGGRKWNDGTFSRVKRITMTANEKTLTSLKVHYGLDGHDTSVHGITFGGIQHGGVNAKVTEYDFESDEFLIKLTGYFGKYGEYSIVKSLTFETNLRKLEPVGPLDGTKFETDVNGKIVGFFGSASDGFIDSIGVYMLLT</sequence>
<dbReference type="PANTHER" id="PTHR47293">
    <property type="entry name" value="JACALIN-RELATED LECTIN 3"/>
    <property type="match status" value="1"/>
</dbReference>
<dbReference type="CDD" id="cd09612">
    <property type="entry name" value="Jacalin"/>
    <property type="match status" value="1"/>
</dbReference>
<feature type="domain" description="Jacalin-type lectin" evidence="2">
    <location>
        <begin position="4"/>
        <end position="151"/>
    </location>
</feature>
<dbReference type="InterPro" id="IPR001229">
    <property type="entry name" value="Jacalin-like_lectin_dom"/>
</dbReference>
<evidence type="ECO:0000313" key="3">
    <source>
        <dbReference type="EMBL" id="ABK23065.1"/>
    </source>
</evidence>